<reference evidence="1 2" key="1">
    <citation type="submission" date="2019-07" db="EMBL/GenBank/DDBJ databases">
        <authorList>
            <person name="Jastrzebski P J."/>
            <person name="Paukszto L."/>
            <person name="Jastrzebski P J."/>
        </authorList>
    </citation>
    <scope>NUCLEOTIDE SEQUENCE [LARGE SCALE GENOMIC DNA]</scope>
    <source>
        <strain evidence="1 2">WMS-il1</strain>
    </source>
</reference>
<organism evidence="1 2">
    <name type="scientific">Hymenolepis diminuta</name>
    <name type="common">Rat tapeworm</name>
    <dbReference type="NCBI Taxonomy" id="6216"/>
    <lineage>
        <taxon>Eukaryota</taxon>
        <taxon>Metazoa</taxon>
        <taxon>Spiralia</taxon>
        <taxon>Lophotrochozoa</taxon>
        <taxon>Platyhelminthes</taxon>
        <taxon>Cestoda</taxon>
        <taxon>Eucestoda</taxon>
        <taxon>Cyclophyllidea</taxon>
        <taxon>Hymenolepididae</taxon>
        <taxon>Hymenolepis</taxon>
    </lineage>
</organism>
<name>A0A564YNM7_HYMDI</name>
<keyword evidence="2" id="KW-1185">Reference proteome</keyword>
<gene>
    <name evidence="1" type="ORF">WMSIL1_LOCUS8156</name>
</gene>
<evidence type="ECO:0000313" key="1">
    <source>
        <dbReference type="EMBL" id="VUZ48835.1"/>
    </source>
</evidence>
<dbReference type="Proteomes" id="UP000321570">
    <property type="component" value="Unassembled WGS sequence"/>
</dbReference>
<feature type="non-terminal residue" evidence="1">
    <location>
        <position position="1"/>
    </location>
</feature>
<dbReference type="EMBL" id="CABIJS010000321">
    <property type="protein sequence ID" value="VUZ48835.1"/>
    <property type="molecule type" value="Genomic_DNA"/>
</dbReference>
<evidence type="ECO:0000313" key="2">
    <source>
        <dbReference type="Proteomes" id="UP000321570"/>
    </source>
</evidence>
<dbReference type="AlphaFoldDB" id="A0A564YNM7"/>
<accession>A0A564YNM7</accession>
<protein>
    <submittedName>
        <fullName evidence="1">Uncharacterized protein</fullName>
    </submittedName>
</protein>
<sequence length="92" mass="10384">VCFVRLDAVKKRLQSSYDSPSKVLERKPKYFILDRSEPPDVNHISALSKPSPIVFPDNVQPLTSPVQSSYQDIVKSTTLPSCASRHELSRTR</sequence>
<proteinExistence type="predicted"/>